<protein>
    <submittedName>
        <fullName evidence="3">LAGLIDADG endonuclease</fullName>
    </submittedName>
    <submittedName>
        <fullName evidence="2">Putative maturase</fullName>
    </submittedName>
</protein>
<proteinExistence type="predicted"/>
<dbReference type="EMBL" id="KT428651">
    <property type="protein sequence ID" value="AMX22297.1"/>
    <property type="molecule type" value="Genomic_DNA"/>
</dbReference>
<dbReference type="GO" id="GO:0004519">
    <property type="term" value="F:endonuclease activity"/>
    <property type="evidence" value="ECO:0007669"/>
    <property type="project" value="UniProtKB-KW"/>
</dbReference>
<evidence type="ECO:0000313" key="3">
    <source>
        <dbReference type="EMBL" id="AMX22297.1"/>
    </source>
</evidence>
<keyword evidence="3" id="KW-0378">Hydrolase</keyword>
<dbReference type="PANTHER" id="PTHR36181">
    <property type="entry name" value="INTRON-ENCODED ENDONUCLEASE AI3-RELATED"/>
    <property type="match status" value="1"/>
</dbReference>
<dbReference type="InterPro" id="IPR004860">
    <property type="entry name" value="LAGLIDADG_dom"/>
</dbReference>
<dbReference type="GO" id="GO:0005739">
    <property type="term" value="C:mitochondrion"/>
    <property type="evidence" value="ECO:0007669"/>
    <property type="project" value="UniProtKB-ARBA"/>
</dbReference>
<reference evidence="2" key="1">
    <citation type="submission" date="1997-10" db="EMBL/GenBank/DDBJ databases">
        <title>The mitochondrial small subunit ribosomal RNA gene of Cryphonectria parasitica is large and contains four introns.</title>
        <authorList>
            <person name="Searles D.B."/>
            <person name="Monteiro-Vitorello C.B."/>
            <person name="Bertrand H."/>
        </authorList>
    </citation>
    <scope>NUCLEOTIDE SEQUENCE</scope>
    <source>
        <strain evidence="2">Ep155</strain>
    </source>
</reference>
<dbReference type="InterPro" id="IPR051289">
    <property type="entry name" value="LAGLIDADG_Endonuclease"/>
</dbReference>
<dbReference type="EMBL" id="AF029891">
    <property type="protein sequence ID" value="AAB84209.1"/>
    <property type="molecule type" value="Genomic_DNA"/>
</dbReference>
<dbReference type="AlphaFoldDB" id="O20957"/>
<dbReference type="InterPro" id="IPR027434">
    <property type="entry name" value="Homing_endonucl"/>
</dbReference>
<accession>O20957</accession>
<keyword evidence="3" id="KW-0540">Nuclease</keyword>
<feature type="domain" description="Homing endonuclease LAGLIDADG" evidence="1">
    <location>
        <begin position="31"/>
        <end position="125"/>
    </location>
</feature>
<geneLocation type="mitochondrion" evidence="2"/>
<dbReference type="Gene3D" id="3.10.28.10">
    <property type="entry name" value="Homing endonucleases"/>
    <property type="match status" value="2"/>
</dbReference>
<dbReference type="SUPFAM" id="SSF55608">
    <property type="entry name" value="Homing endonucleases"/>
    <property type="match status" value="2"/>
</dbReference>
<name>O20957_CRYPA</name>
<keyword evidence="2" id="KW-0496">Mitochondrion</keyword>
<evidence type="ECO:0000259" key="1">
    <source>
        <dbReference type="Pfam" id="PF00961"/>
    </source>
</evidence>
<organism evidence="2">
    <name type="scientific">Cryphonectria parasitica</name>
    <name type="common">Chestnut blight fungus</name>
    <name type="synonym">Endothia parasitica</name>
    <dbReference type="NCBI Taxonomy" id="5116"/>
    <lineage>
        <taxon>Eukaryota</taxon>
        <taxon>Fungi</taxon>
        <taxon>Dikarya</taxon>
        <taxon>Ascomycota</taxon>
        <taxon>Pezizomycotina</taxon>
        <taxon>Sordariomycetes</taxon>
        <taxon>Sordariomycetidae</taxon>
        <taxon>Diaporthales</taxon>
        <taxon>Cryphonectriaceae</taxon>
        <taxon>Cryphonectria-Endothia species complex</taxon>
        <taxon>Cryphonectria</taxon>
    </lineage>
</organism>
<evidence type="ECO:0000313" key="2">
    <source>
        <dbReference type="EMBL" id="AAB84209.1"/>
    </source>
</evidence>
<dbReference type="Pfam" id="PF00961">
    <property type="entry name" value="LAGLIDADG_1"/>
    <property type="match status" value="1"/>
</dbReference>
<keyword evidence="3" id="KW-0255">Endonuclease</keyword>
<reference evidence="3" key="2">
    <citation type="journal article" date="2016" name="PLoS ONE">
        <title>Intron Derived Size Polymorphism in the Mitochondrial Genomes of Closely Related Chrysoporthe Species.</title>
        <authorList>
            <person name="Kanzi A.M."/>
            <person name="Wingfield B.D."/>
            <person name="Steenkamp E.T."/>
            <person name="Naidoo S."/>
            <person name="van der Merwe N.A."/>
        </authorList>
    </citation>
    <scope>NUCLEOTIDE SEQUENCE</scope>
</reference>
<gene>
    <name evidence="2" type="primary">mtSrRNA I1</name>
    <name evidence="3" type="synonym">orf285</name>
</gene>
<sequence>MSNFTLGYLGNIFIKTNNMKNLDNNWIRWFTGFCDAEGNFQVYPKKRVLKSGEVSKYNVGLGFHLSLHSRDAELLHVIHDKLNNVGVYYEFKNRNEARIAVNDRAGLKVIVDVFGIFPLVTIHQYTRYCLLKEYLINDIKEFKTLEKFNAFKDKCLDNIDLSSKVLSGLESQINSGLLDSWIVGLINGEGCFYLNKGRCNFFIEHTDLQALEIIKKRLSFSPKIVARSPRARDVGKDIKPTYMLIVSSKKDIESLIELLDSKRVVPLAGHKLMQYNEWKHTWFNK</sequence>
<dbReference type="PANTHER" id="PTHR36181:SF2">
    <property type="entry name" value="INTRON-ENCODED ENDONUCLEASE AI3-RELATED"/>
    <property type="match status" value="1"/>
</dbReference>